<evidence type="ECO:0000313" key="6">
    <source>
        <dbReference type="Proteomes" id="UP001218788"/>
    </source>
</evidence>
<evidence type="ECO:0000256" key="3">
    <source>
        <dbReference type="PROSITE-ProRule" id="PRU00339"/>
    </source>
</evidence>
<evidence type="ECO:0008006" key="7">
    <source>
        <dbReference type="Google" id="ProtNLM"/>
    </source>
</evidence>
<evidence type="ECO:0000313" key="5">
    <source>
        <dbReference type="EMBL" id="MDC8831663.1"/>
    </source>
</evidence>
<reference evidence="5 6" key="1">
    <citation type="submission" date="2022-10" db="EMBL/GenBank/DDBJ databases">
        <title>Alteromonas sp. chi3 Genome sequencing.</title>
        <authorList>
            <person name="Park S."/>
        </authorList>
    </citation>
    <scope>NUCLEOTIDE SEQUENCE [LARGE SCALE GENOMIC DNA]</scope>
    <source>
        <strain evidence="6">chi3</strain>
    </source>
</reference>
<feature type="chain" id="PRO_5047137576" description="Tetratricopeptide repeat protein" evidence="4">
    <location>
        <begin position="31"/>
        <end position="431"/>
    </location>
</feature>
<keyword evidence="6" id="KW-1185">Reference proteome</keyword>
<comment type="caution">
    <text evidence="5">The sequence shown here is derived from an EMBL/GenBank/DDBJ whole genome shotgun (WGS) entry which is preliminary data.</text>
</comment>
<feature type="repeat" description="TPR" evidence="3">
    <location>
        <begin position="309"/>
        <end position="342"/>
    </location>
</feature>
<dbReference type="SMART" id="SM00028">
    <property type="entry name" value="TPR"/>
    <property type="match status" value="3"/>
</dbReference>
<dbReference type="SUPFAM" id="SSF48452">
    <property type="entry name" value="TPR-like"/>
    <property type="match status" value="1"/>
</dbReference>
<feature type="signal peptide" evidence="4">
    <location>
        <begin position="1"/>
        <end position="30"/>
    </location>
</feature>
<keyword evidence="4" id="KW-0732">Signal</keyword>
<proteinExistence type="predicted"/>
<protein>
    <recommendedName>
        <fullName evidence="7">Tetratricopeptide repeat protein</fullName>
    </recommendedName>
</protein>
<dbReference type="EMBL" id="JAQQXP010000001">
    <property type="protein sequence ID" value="MDC8831663.1"/>
    <property type="molecule type" value="Genomic_DNA"/>
</dbReference>
<sequence>MIMLKSKMFKKSLVVAALTLSSAVAAPAFAQQGGKEPKPVGPVVCPGYEKGNTNLVGQRVGKKVQSAYEAYGEDLLDEAIQMLRDIDADEDFDKAYVNRLLGNMLATKEGKGGEALSLLVSSVKPKVLNDLEHAQTLKLVADLSLQEQEYKQAVEYYQSWLDFTCKEEPEVYLRMANAFYELKDYDSVIAPADKAIELYEKPNINAYVMKLSSFYERKMYSETISVAEDIVNTFPDEGKWWTQLGQFYLMVEDFKKSLSTLEIAYNAGFIEKQNLLKMLSQLYATNDMPFKSAEFLAENIENGRIERNADNLASVANSYHQALEYEKAAKYYEQAAKLSSDPEYYRKQGVLLLTAEDYKGAITALKNALDRGVEDPAKVHFSLMEANFYAGDFKQAYVHIQEAKKDRSLRRNANAWEPYIKQKAKNRGINI</sequence>
<evidence type="ECO:0000256" key="4">
    <source>
        <dbReference type="SAM" id="SignalP"/>
    </source>
</evidence>
<keyword evidence="2 3" id="KW-0802">TPR repeat</keyword>
<dbReference type="Proteomes" id="UP001218788">
    <property type="component" value="Unassembled WGS sequence"/>
</dbReference>
<evidence type="ECO:0000256" key="2">
    <source>
        <dbReference type="ARBA" id="ARBA00022803"/>
    </source>
</evidence>
<dbReference type="Gene3D" id="1.25.40.10">
    <property type="entry name" value="Tetratricopeptide repeat domain"/>
    <property type="match status" value="2"/>
</dbReference>
<dbReference type="PROSITE" id="PS50005">
    <property type="entry name" value="TPR"/>
    <property type="match status" value="1"/>
</dbReference>
<evidence type="ECO:0000256" key="1">
    <source>
        <dbReference type="ARBA" id="ARBA00022737"/>
    </source>
</evidence>
<dbReference type="PANTHER" id="PTHR44186:SF1">
    <property type="entry name" value="BARDET-BIEDL SYNDROME 4 PROTEIN"/>
    <property type="match status" value="1"/>
</dbReference>
<dbReference type="InterPro" id="IPR019734">
    <property type="entry name" value="TPR_rpt"/>
</dbReference>
<dbReference type="InterPro" id="IPR011990">
    <property type="entry name" value="TPR-like_helical_dom_sf"/>
</dbReference>
<keyword evidence="1" id="KW-0677">Repeat</keyword>
<gene>
    <name evidence="5" type="ORF">OIK42_12930</name>
</gene>
<organism evidence="5 6">
    <name type="scientific">Alteromonas gilva</name>
    <dbReference type="NCBI Taxonomy" id="2987522"/>
    <lineage>
        <taxon>Bacteria</taxon>
        <taxon>Pseudomonadati</taxon>
        <taxon>Pseudomonadota</taxon>
        <taxon>Gammaproteobacteria</taxon>
        <taxon>Alteromonadales</taxon>
        <taxon>Alteromonadaceae</taxon>
        <taxon>Alteromonas/Salinimonas group</taxon>
        <taxon>Alteromonas</taxon>
    </lineage>
</organism>
<accession>A0ABT5L3P9</accession>
<dbReference type="PANTHER" id="PTHR44186">
    <property type="match status" value="1"/>
</dbReference>
<name>A0ABT5L3P9_9ALTE</name>